<dbReference type="AlphaFoldDB" id="A0A5N4C5H2"/>
<name>A0A5N4C5H2_CAMDR</name>
<dbReference type="Proteomes" id="UP000299084">
    <property type="component" value="Unassembled WGS sequence"/>
</dbReference>
<keyword evidence="2" id="KW-1185">Reference proteome</keyword>
<protein>
    <submittedName>
        <fullName evidence="1">Uncharacterized protein</fullName>
    </submittedName>
</protein>
<evidence type="ECO:0000313" key="1">
    <source>
        <dbReference type="EMBL" id="KAB1254138.1"/>
    </source>
</evidence>
<gene>
    <name evidence="1" type="ORF">Cadr_000027107</name>
</gene>
<organism evidence="1 2">
    <name type="scientific">Camelus dromedarius</name>
    <name type="common">Dromedary</name>
    <name type="synonym">Arabian camel</name>
    <dbReference type="NCBI Taxonomy" id="9838"/>
    <lineage>
        <taxon>Eukaryota</taxon>
        <taxon>Metazoa</taxon>
        <taxon>Chordata</taxon>
        <taxon>Craniata</taxon>
        <taxon>Vertebrata</taxon>
        <taxon>Euteleostomi</taxon>
        <taxon>Mammalia</taxon>
        <taxon>Eutheria</taxon>
        <taxon>Laurasiatheria</taxon>
        <taxon>Artiodactyla</taxon>
        <taxon>Tylopoda</taxon>
        <taxon>Camelidae</taxon>
        <taxon>Camelus</taxon>
    </lineage>
</organism>
<reference evidence="1 2" key="1">
    <citation type="journal article" date="2019" name="Mol. Ecol. Resour.">
        <title>Improving Illumina assemblies with Hi-C and long reads: an example with the North African dromedary.</title>
        <authorList>
            <person name="Elbers J.P."/>
            <person name="Rogers M.F."/>
            <person name="Perelman P.L."/>
            <person name="Proskuryakova A.A."/>
            <person name="Serdyukova N.A."/>
            <person name="Johnson W.E."/>
            <person name="Horin P."/>
            <person name="Corander J."/>
            <person name="Murphy D."/>
            <person name="Burger P.A."/>
        </authorList>
    </citation>
    <scope>NUCLEOTIDE SEQUENCE [LARGE SCALE GENOMIC DNA]</scope>
    <source>
        <strain evidence="1">Drom800</strain>
        <tissue evidence="1">Blood</tissue>
    </source>
</reference>
<proteinExistence type="predicted"/>
<accession>A0A5N4C5H2</accession>
<sequence length="97" mass="10675">MILSKASAFQLPFVLLDMLYMDIVIGFNNIRLYHYVEGITVWLSQGATGHEKSQTSRVGNLLTAAHPVLGFAPMHLRRALEECKDAGLAKSISCPSL</sequence>
<evidence type="ECO:0000313" key="2">
    <source>
        <dbReference type="Proteomes" id="UP000299084"/>
    </source>
</evidence>
<dbReference type="EMBL" id="JWIN03000035">
    <property type="protein sequence ID" value="KAB1254138.1"/>
    <property type="molecule type" value="Genomic_DNA"/>
</dbReference>
<comment type="caution">
    <text evidence="1">The sequence shown here is derived from an EMBL/GenBank/DDBJ whole genome shotgun (WGS) entry which is preliminary data.</text>
</comment>